<organism evidence="10 11">
    <name type="scientific">Capsicum annuum</name>
    <name type="common">Capsicum pepper</name>
    <dbReference type="NCBI Taxonomy" id="4072"/>
    <lineage>
        <taxon>Eukaryota</taxon>
        <taxon>Viridiplantae</taxon>
        <taxon>Streptophyta</taxon>
        <taxon>Embryophyta</taxon>
        <taxon>Tracheophyta</taxon>
        <taxon>Spermatophyta</taxon>
        <taxon>Magnoliopsida</taxon>
        <taxon>eudicotyledons</taxon>
        <taxon>Gunneridae</taxon>
        <taxon>Pentapetalae</taxon>
        <taxon>asterids</taxon>
        <taxon>lamiids</taxon>
        <taxon>Solanales</taxon>
        <taxon>Solanaceae</taxon>
        <taxon>Solanoideae</taxon>
        <taxon>Capsiceae</taxon>
        <taxon>Capsicum</taxon>
    </lineage>
</organism>
<dbReference type="OMA" id="HIEHCNI"/>
<dbReference type="Gene3D" id="2.160.20.10">
    <property type="entry name" value="Single-stranded right-handed beta-helix, Pectin lyase-like"/>
    <property type="match status" value="2"/>
</dbReference>
<name>A0A2G3A1K2_CAPAN</name>
<evidence type="ECO:0000256" key="1">
    <source>
        <dbReference type="ARBA" id="ARBA00004191"/>
    </source>
</evidence>
<dbReference type="InterPro" id="IPR006626">
    <property type="entry name" value="PbH1"/>
</dbReference>
<dbReference type="InterPro" id="IPR011050">
    <property type="entry name" value="Pectin_lyase_fold/virulence"/>
</dbReference>
<dbReference type="Pfam" id="PF00295">
    <property type="entry name" value="Glyco_hydro_28"/>
    <property type="match status" value="1"/>
</dbReference>
<proteinExistence type="inferred from homology"/>
<evidence type="ECO:0000256" key="3">
    <source>
        <dbReference type="ARBA" id="ARBA00022512"/>
    </source>
</evidence>
<gene>
    <name evidence="10" type="ORF">T459_10186</name>
</gene>
<dbReference type="STRING" id="4072.A0A2G3A1K2"/>
<dbReference type="AlphaFoldDB" id="A0A2G3A1K2"/>
<dbReference type="GO" id="GO:0005975">
    <property type="term" value="P:carbohydrate metabolic process"/>
    <property type="evidence" value="ECO:0007669"/>
    <property type="project" value="InterPro"/>
</dbReference>
<comment type="similarity">
    <text evidence="2 8">Belongs to the glycosyl hydrolase 28 family.</text>
</comment>
<keyword evidence="4" id="KW-0964">Secreted</keyword>
<evidence type="ECO:0000256" key="2">
    <source>
        <dbReference type="ARBA" id="ARBA00008834"/>
    </source>
</evidence>
<keyword evidence="9" id="KW-0732">Signal</keyword>
<dbReference type="EMBL" id="AYRZ02000003">
    <property type="protein sequence ID" value="PHT88080.1"/>
    <property type="molecule type" value="Genomic_DNA"/>
</dbReference>
<dbReference type="PANTHER" id="PTHR31375">
    <property type="match status" value="1"/>
</dbReference>
<dbReference type="GO" id="GO:0004650">
    <property type="term" value="F:polygalacturonase activity"/>
    <property type="evidence" value="ECO:0007669"/>
    <property type="project" value="InterPro"/>
</dbReference>
<comment type="caution">
    <text evidence="10">The sequence shown here is derived from an EMBL/GenBank/DDBJ whole genome shotgun (WGS) entry which is preliminary data.</text>
</comment>
<dbReference type="SUPFAM" id="SSF51126">
    <property type="entry name" value="Pectin lyase-like"/>
    <property type="match status" value="1"/>
</dbReference>
<sequence>MRMLISLFLSLLLPSLTFSKPDSPVFNVLDYGTVGGLFNDSTSAFILAWSAACTSSSPSSMMYVPSGHKFLLHPLIFSGPCLSPDITIVINGTILAPVIPSKWRCIADLCDKWISIKDVDGLTVRGSGRISGLAPGWWDVVVKSFNITIGAALKCPSTDGIHVSDSRDVSIDHCRITTGEDCISIVDGSSNLKISNIICGPGPGGISVGKHGSAGNIENILVSDVVFIDTRKGTQIKTMEKGGKGHVKNIIFERILLQDCRYPISIDQFYCDKEHCTGNNSAVQISGVTFREILGTSRGEFAVQLVCRKSLPCTGILFEDINIYSDLKNMAKSLTANAKGVIRGQNIPETRFNNPRH</sequence>
<evidence type="ECO:0000313" key="11">
    <source>
        <dbReference type="Proteomes" id="UP000222542"/>
    </source>
</evidence>
<feature type="signal peptide" evidence="9">
    <location>
        <begin position="1"/>
        <end position="19"/>
    </location>
</feature>
<keyword evidence="3" id="KW-0134">Cell wall</keyword>
<dbReference type="Proteomes" id="UP000222542">
    <property type="component" value="Unassembled WGS sequence"/>
</dbReference>
<dbReference type="InterPro" id="IPR012334">
    <property type="entry name" value="Pectin_lyas_fold"/>
</dbReference>
<evidence type="ECO:0000256" key="6">
    <source>
        <dbReference type="ARBA" id="ARBA00023295"/>
    </source>
</evidence>
<evidence type="ECO:0008006" key="12">
    <source>
        <dbReference type="Google" id="ProtNLM"/>
    </source>
</evidence>
<feature type="chain" id="PRO_5013861621" description="Polygalacturonase At3g15720" evidence="9">
    <location>
        <begin position="20"/>
        <end position="357"/>
    </location>
</feature>
<reference evidence="10 11" key="1">
    <citation type="journal article" date="2014" name="Nat. Genet.">
        <title>Genome sequence of the hot pepper provides insights into the evolution of pungency in Capsicum species.</title>
        <authorList>
            <person name="Kim S."/>
            <person name="Park M."/>
            <person name="Yeom S.I."/>
            <person name="Kim Y.M."/>
            <person name="Lee J.M."/>
            <person name="Lee H.A."/>
            <person name="Seo E."/>
            <person name="Choi J."/>
            <person name="Cheong K."/>
            <person name="Kim K.T."/>
            <person name="Jung K."/>
            <person name="Lee G.W."/>
            <person name="Oh S.K."/>
            <person name="Bae C."/>
            <person name="Kim S.B."/>
            <person name="Lee H.Y."/>
            <person name="Kim S.Y."/>
            <person name="Kim M.S."/>
            <person name="Kang B.C."/>
            <person name="Jo Y.D."/>
            <person name="Yang H.B."/>
            <person name="Jeong H.J."/>
            <person name="Kang W.H."/>
            <person name="Kwon J.K."/>
            <person name="Shin C."/>
            <person name="Lim J.Y."/>
            <person name="Park J.H."/>
            <person name="Huh J.H."/>
            <person name="Kim J.S."/>
            <person name="Kim B.D."/>
            <person name="Cohen O."/>
            <person name="Paran I."/>
            <person name="Suh M.C."/>
            <person name="Lee S.B."/>
            <person name="Kim Y.K."/>
            <person name="Shin Y."/>
            <person name="Noh S.J."/>
            <person name="Park J."/>
            <person name="Seo Y.S."/>
            <person name="Kwon S.Y."/>
            <person name="Kim H.A."/>
            <person name="Park J.M."/>
            <person name="Kim H.J."/>
            <person name="Choi S.B."/>
            <person name="Bosland P.W."/>
            <person name="Reeves G."/>
            <person name="Jo S.H."/>
            <person name="Lee B.W."/>
            <person name="Cho H.T."/>
            <person name="Choi H.S."/>
            <person name="Lee M.S."/>
            <person name="Yu Y."/>
            <person name="Do Choi Y."/>
            <person name="Park B.S."/>
            <person name="van Deynze A."/>
            <person name="Ashrafi H."/>
            <person name="Hill T."/>
            <person name="Kim W.T."/>
            <person name="Pai H.S."/>
            <person name="Ahn H.K."/>
            <person name="Yeam I."/>
            <person name="Giovannoni J.J."/>
            <person name="Rose J.K."/>
            <person name="Sorensen I."/>
            <person name="Lee S.J."/>
            <person name="Kim R.W."/>
            <person name="Choi I.Y."/>
            <person name="Choi B.S."/>
            <person name="Lim J.S."/>
            <person name="Lee Y.H."/>
            <person name="Choi D."/>
        </authorList>
    </citation>
    <scope>NUCLEOTIDE SEQUENCE [LARGE SCALE GENOMIC DNA]</scope>
    <source>
        <strain evidence="11">cv. CM334</strain>
    </source>
</reference>
<keyword evidence="11" id="KW-1185">Reference proteome</keyword>
<evidence type="ECO:0000256" key="4">
    <source>
        <dbReference type="ARBA" id="ARBA00022525"/>
    </source>
</evidence>
<keyword evidence="5 8" id="KW-0378">Hydrolase</keyword>
<evidence type="ECO:0000256" key="8">
    <source>
        <dbReference type="RuleBase" id="RU361169"/>
    </source>
</evidence>
<dbReference type="InterPro" id="IPR000743">
    <property type="entry name" value="Glyco_hydro_28"/>
</dbReference>
<keyword evidence="6 8" id="KW-0326">Glycosidase</keyword>
<accession>A0A2G3A1K2</accession>
<dbReference type="GO" id="GO:0071555">
    <property type="term" value="P:cell wall organization"/>
    <property type="evidence" value="ECO:0007669"/>
    <property type="project" value="UniProtKB-KW"/>
</dbReference>
<evidence type="ECO:0000313" key="10">
    <source>
        <dbReference type="EMBL" id="PHT88080.1"/>
    </source>
</evidence>
<evidence type="ECO:0000256" key="5">
    <source>
        <dbReference type="ARBA" id="ARBA00022801"/>
    </source>
</evidence>
<keyword evidence="7" id="KW-0961">Cell wall biogenesis/degradation</keyword>
<dbReference type="SMART" id="SM00710">
    <property type="entry name" value="PbH1"/>
    <property type="match status" value="4"/>
</dbReference>
<reference evidence="10 11" key="2">
    <citation type="journal article" date="2017" name="Genome Biol.">
        <title>New reference genome sequences of hot pepper reveal the massive evolution of plant disease-resistance genes by retroduplication.</title>
        <authorList>
            <person name="Kim S."/>
            <person name="Park J."/>
            <person name="Yeom S.I."/>
            <person name="Kim Y.M."/>
            <person name="Seo E."/>
            <person name="Kim K.T."/>
            <person name="Kim M.S."/>
            <person name="Lee J.M."/>
            <person name="Cheong K."/>
            <person name="Shin H.S."/>
            <person name="Kim S.B."/>
            <person name="Han K."/>
            <person name="Lee J."/>
            <person name="Park M."/>
            <person name="Lee H.A."/>
            <person name="Lee H.Y."/>
            <person name="Lee Y."/>
            <person name="Oh S."/>
            <person name="Lee J.H."/>
            <person name="Choi E."/>
            <person name="Choi E."/>
            <person name="Lee S.E."/>
            <person name="Jeon J."/>
            <person name="Kim H."/>
            <person name="Choi G."/>
            <person name="Song H."/>
            <person name="Lee J."/>
            <person name="Lee S.C."/>
            <person name="Kwon J.K."/>
            <person name="Lee H.Y."/>
            <person name="Koo N."/>
            <person name="Hong Y."/>
            <person name="Kim R.W."/>
            <person name="Kang W.H."/>
            <person name="Huh J.H."/>
            <person name="Kang B.C."/>
            <person name="Yang T.J."/>
            <person name="Lee Y.H."/>
            <person name="Bennetzen J.L."/>
            <person name="Choi D."/>
        </authorList>
    </citation>
    <scope>NUCLEOTIDE SEQUENCE [LARGE SCALE GENOMIC DNA]</scope>
    <source>
        <strain evidence="11">cv. CM334</strain>
    </source>
</reference>
<comment type="subcellular location">
    <subcellularLocation>
        <location evidence="1">Secreted</location>
        <location evidence="1">Cell wall</location>
    </subcellularLocation>
</comment>
<evidence type="ECO:0000256" key="7">
    <source>
        <dbReference type="ARBA" id="ARBA00023316"/>
    </source>
</evidence>
<dbReference type="Gramene" id="PHT88080">
    <property type="protein sequence ID" value="PHT88080"/>
    <property type="gene ID" value="T459_10186"/>
</dbReference>
<protein>
    <recommendedName>
        <fullName evidence="12">Polygalacturonase At3g15720</fullName>
    </recommendedName>
</protein>
<evidence type="ECO:0000256" key="9">
    <source>
        <dbReference type="SAM" id="SignalP"/>
    </source>
</evidence>